<feature type="compositionally biased region" description="Basic and acidic residues" evidence="1">
    <location>
        <begin position="1141"/>
        <end position="1166"/>
    </location>
</feature>
<evidence type="ECO:0000313" key="2">
    <source>
        <dbReference type="EMBL" id="KAJ3183928.1"/>
    </source>
</evidence>
<dbReference type="Proteomes" id="UP001212152">
    <property type="component" value="Unassembled WGS sequence"/>
</dbReference>
<sequence length="1166" mass="129374">MSFSWNDIDERQRSRNEEEKRLKEYLKGQQQEVKERKLRQKKEDLQENQRIYGIGGSPWRDNLKPKPPPRSPEMDIAPQAEPALNDYQRRQPPSLPALPSASLPTSAIMHLPLLQDAATARTADLESQLAQERRTRTKLELDVEAGKTALASLSAKIDQLTAAVSASQISSRDTAHLAADADRRAREIEQALDTRLGSTAVTVKHMIADLDGRHQRQDGQTREDETERYHFVMEQVSGLTHRIELLQQRTVETEETLRMKTQDLHHELRIGVDALRIAQAHESTIGSLHATVDARITALERRLDDSIRDMAARVENEARVREQVAETHWAKICAIVSRHERQDFETADRVEALRGTLTLIADQDREDAKQATQFQADQIKDVERGIVGIFEKLSERILSVEARISAEAAARGAMHDKVDSDRLQAIAQTEAQVRKLVDSVRVQCADGRKHQASAIAALKDSVRQAEAKVLGRSESLEQVLHAEVSQRSETAAAVQKNLIELHENVGNTSSLLAGQIDNLRHHTAAQVEAVRKEVLKTCDDNSSVKSDALHEQEAQLTALRIRFHNFENTFTADMQITRREFDQLAHNLAAVSDGLDARLDQRVQLLRQELGQNRAASEAASAALSADINETIHVKTLDVDKAIKSLRIDINKMIDKEEFELMTDKMRTETQILRADVDKLAHAAATVEKSPQPVPASPAPHKHLVQEDEFIKANKELKAEIDSLAQMSAQVRTEQIEINDSTQRVTNELADNLLKLQQRQVEILAHISGLQLMVQDAASYDHVSNIQSQLNANVSLATTQLRETFGDRFQDMHKALSDVHAQQHAMARTEARHRATLQASLTKLVREQEAQCKDLATVSGAHKKALAHDFMTQLQQTRAGLETTVGHLSTRVTDSNQLCKDRSQEMRDLVNRIRQEVAMASAERGFVNARRASEHGSAERSPVNARRGSENRSETVPIDSNYPSEVLEQAHKREVPTGINQAAVPEHSSTSHAGPSAMPEPPPILVQAPTPHEIAVTISPLIEPSASNAAAVPPISDHVHSLSPSKDDAPPAMPLQSPHAANHEPSDSSFMIQEYHDPPQVVLAPETFFKPPHLTAPILPQEGAMPSAFEKHPAGSHEKEGSDPSTAPVTSAKHPNPASDADSHRENLERLADEAMGKLGRQNDAR</sequence>
<feature type="compositionally biased region" description="Basic and acidic residues" evidence="1">
    <location>
        <begin position="8"/>
        <end position="26"/>
    </location>
</feature>
<proteinExistence type="predicted"/>
<organism evidence="2 3">
    <name type="scientific">Geranomyces variabilis</name>
    <dbReference type="NCBI Taxonomy" id="109894"/>
    <lineage>
        <taxon>Eukaryota</taxon>
        <taxon>Fungi</taxon>
        <taxon>Fungi incertae sedis</taxon>
        <taxon>Chytridiomycota</taxon>
        <taxon>Chytridiomycota incertae sedis</taxon>
        <taxon>Chytridiomycetes</taxon>
        <taxon>Spizellomycetales</taxon>
        <taxon>Powellomycetaceae</taxon>
        <taxon>Geranomyces</taxon>
    </lineage>
</organism>
<feature type="region of interest" description="Disordered" evidence="1">
    <location>
        <begin position="1"/>
        <end position="77"/>
    </location>
</feature>
<feature type="region of interest" description="Disordered" evidence="1">
    <location>
        <begin position="928"/>
        <end position="963"/>
    </location>
</feature>
<gene>
    <name evidence="2" type="ORF">HDU87_006046</name>
</gene>
<protein>
    <submittedName>
        <fullName evidence="2">Uncharacterized protein</fullName>
    </submittedName>
</protein>
<evidence type="ECO:0000256" key="1">
    <source>
        <dbReference type="SAM" id="MobiDB-lite"/>
    </source>
</evidence>
<feature type="region of interest" description="Disordered" evidence="1">
    <location>
        <begin position="1035"/>
        <end position="1066"/>
    </location>
</feature>
<feature type="compositionally biased region" description="Basic and acidic residues" evidence="1">
    <location>
        <begin position="1109"/>
        <end position="1122"/>
    </location>
</feature>
<dbReference type="AlphaFoldDB" id="A0AAD5TQB8"/>
<keyword evidence="3" id="KW-1185">Reference proteome</keyword>
<feature type="region of interest" description="Disordered" evidence="1">
    <location>
        <begin position="1106"/>
        <end position="1166"/>
    </location>
</feature>
<evidence type="ECO:0000313" key="3">
    <source>
        <dbReference type="Proteomes" id="UP001212152"/>
    </source>
</evidence>
<feature type="compositionally biased region" description="Basic and acidic residues" evidence="1">
    <location>
        <begin position="1037"/>
        <end position="1049"/>
    </location>
</feature>
<dbReference type="EMBL" id="JADGJQ010000005">
    <property type="protein sequence ID" value="KAJ3183928.1"/>
    <property type="molecule type" value="Genomic_DNA"/>
</dbReference>
<comment type="caution">
    <text evidence="2">The sequence shown here is derived from an EMBL/GenBank/DDBJ whole genome shotgun (WGS) entry which is preliminary data.</text>
</comment>
<accession>A0AAD5TQB8</accession>
<name>A0AAD5TQB8_9FUNG</name>
<reference evidence="2" key="1">
    <citation type="submission" date="2020-05" db="EMBL/GenBank/DDBJ databases">
        <title>Phylogenomic resolution of chytrid fungi.</title>
        <authorList>
            <person name="Stajich J.E."/>
            <person name="Amses K."/>
            <person name="Simmons R."/>
            <person name="Seto K."/>
            <person name="Myers J."/>
            <person name="Bonds A."/>
            <person name="Quandt C.A."/>
            <person name="Barry K."/>
            <person name="Liu P."/>
            <person name="Grigoriev I."/>
            <person name="Longcore J.E."/>
            <person name="James T.Y."/>
        </authorList>
    </citation>
    <scope>NUCLEOTIDE SEQUENCE</scope>
    <source>
        <strain evidence="2">JEL0379</strain>
    </source>
</reference>